<evidence type="ECO:0000256" key="3">
    <source>
        <dbReference type="ARBA" id="ARBA00023163"/>
    </source>
</evidence>
<dbReference type="InterPro" id="IPR011075">
    <property type="entry name" value="TetR_C"/>
</dbReference>
<evidence type="ECO:0000256" key="2">
    <source>
        <dbReference type="ARBA" id="ARBA00023125"/>
    </source>
</evidence>
<evidence type="ECO:0000313" key="7">
    <source>
        <dbReference type="Proteomes" id="UP000192582"/>
    </source>
</evidence>
<feature type="DNA-binding region" description="H-T-H motif" evidence="4">
    <location>
        <begin position="28"/>
        <end position="47"/>
    </location>
</feature>
<dbReference type="PROSITE" id="PS01081">
    <property type="entry name" value="HTH_TETR_1"/>
    <property type="match status" value="1"/>
</dbReference>
<dbReference type="GO" id="GO:0003677">
    <property type="term" value="F:DNA binding"/>
    <property type="evidence" value="ECO:0007669"/>
    <property type="project" value="UniProtKB-UniRule"/>
</dbReference>
<dbReference type="STRING" id="695939.SAMN00790413_05944"/>
<dbReference type="OrthoDB" id="9814200at2"/>
<dbReference type="RefSeq" id="WP_139807174.1">
    <property type="nucleotide sequence ID" value="NZ_FWWU01000011.1"/>
</dbReference>
<evidence type="ECO:0000259" key="5">
    <source>
        <dbReference type="PROSITE" id="PS50977"/>
    </source>
</evidence>
<feature type="domain" description="HTH tetR-type" evidence="5">
    <location>
        <begin position="5"/>
        <end position="65"/>
    </location>
</feature>
<dbReference type="InterPro" id="IPR023772">
    <property type="entry name" value="DNA-bd_HTH_TetR-type_CS"/>
</dbReference>
<dbReference type="PROSITE" id="PS50977">
    <property type="entry name" value="HTH_TETR_2"/>
    <property type="match status" value="1"/>
</dbReference>
<dbReference type="EMBL" id="FWWU01000011">
    <property type="protein sequence ID" value="SMB97425.1"/>
    <property type="molecule type" value="Genomic_DNA"/>
</dbReference>
<dbReference type="Gene3D" id="1.10.357.10">
    <property type="entry name" value="Tetracycline Repressor, domain 2"/>
    <property type="match status" value="1"/>
</dbReference>
<proteinExistence type="predicted"/>
<protein>
    <submittedName>
        <fullName evidence="6">Transcriptional regulator, TetR family</fullName>
    </submittedName>
</protein>
<organism evidence="6 7">
    <name type="scientific">Deinococcus hopiensis KR-140</name>
    <dbReference type="NCBI Taxonomy" id="695939"/>
    <lineage>
        <taxon>Bacteria</taxon>
        <taxon>Thermotogati</taxon>
        <taxon>Deinococcota</taxon>
        <taxon>Deinococci</taxon>
        <taxon>Deinococcales</taxon>
        <taxon>Deinococcaceae</taxon>
        <taxon>Deinococcus</taxon>
    </lineage>
</organism>
<evidence type="ECO:0000256" key="1">
    <source>
        <dbReference type="ARBA" id="ARBA00023015"/>
    </source>
</evidence>
<dbReference type="AlphaFoldDB" id="A0A1W1VVM1"/>
<dbReference type="InterPro" id="IPR009057">
    <property type="entry name" value="Homeodomain-like_sf"/>
</dbReference>
<dbReference type="PRINTS" id="PR00455">
    <property type="entry name" value="HTHTETR"/>
</dbReference>
<dbReference type="Pfam" id="PF16925">
    <property type="entry name" value="TetR_C_13"/>
    <property type="match status" value="1"/>
</dbReference>
<dbReference type="Pfam" id="PF00440">
    <property type="entry name" value="TetR_N"/>
    <property type="match status" value="1"/>
</dbReference>
<keyword evidence="2 4" id="KW-0238">DNA-binding</keyword>
<dbReference type="InterPro" id="IPR001647">
    <property type="entry name" value="HTH_TetR"/>
</dbReference>
<name>A0A1W1VVM1_9DEIO</name>
<evidence type="ECO:0000313" key="6">
    <source>
        <dbReference type="EMBL" id="SMB97425.1"/>
    </source>
</evidence>
<sequence>MSKGDRTRTMILERSMEVFSQRGYGGTSLSDLMRATGLEKGGLYNHFPSKDAIALAAFDHAAETLRPRFTAALTQPGPAAERLYAFVAAFRANLAAPLIPGGCPVMNAAIDADDTHPELRARALGVVEGWHHALSRIVEKGIASGEMRPDTDPAAIASLTIAAVEGAVMVARLTEDLNHFDRVASSLQAVFASLQA</sequence>
<dbReference type="PANTHER" id="PTHR47506">
    <property type="entry name" value="TRANSCRIPTIONAL REGULATORY PROTEIN"/>
    <property type="match status" value="1"/>
</dbReference>
<dbReference type="SUPFAM" id="SSF46689">
    <property type="entry name" value="Homeodomain-like"/>
    <property type="match status" value="1"/>
</dbReference>
<dbReference type="PANTHER" id="PTHR47506:SF3">
    <property type="entry name" value="HTH-TYPE TRANSCRIPTIONAL REGULATOR LMRA"/>
    <property type="match status" value="1"/>
</dbReference>
<evidence type="ECO:0000256" key="4">
    <source>
        <dbReference type="PROSITE-ProRule" id="PRU00335"/>
    </source>
</evidence>
<dbReference type="Proteomes" id="UP000192582">
    <property type="component" value="Unassembled WGS sequence"/>
</dbReference>
<keyword evidence="3" id="KW-0804">Transcription</keyword>
<accession>A0A1W1VVM1</accession>
<dbReference type="SUPFAM" id="SSF48498">
    <property type="entry name" value="Tetracyclin repressor-like, C-terminal domain"/>
    <property type="match status" value="1"/>
</dbReference>
<gene>
    <name evidence="6" type="ORF">SAMN00790413_05944</name>
</gene>
<keyword evidence="7" id="KW-1185">Reference proteome</keyword>
<keyword evidence="1" id="KW-0805">Transcription regulation</keyword>
<reference evidence="6 7" key="1">
    <citation type="submission" date="2017-04" db="EMBL/GenBank/DDBJ databases">
        <authorList>
            <person name="Afonso C.L."/>
            <person name="Miller P.J."/>
            <person name="Scott M.A."/>
            <person name="Spackman E."/>
            <person name="Goraichik I."/>
            <person name="Dimitrov K.M."/>
            <person name="Suarez D.L."/>
            <person name="Swayne D.E."/>
        </authorList>
    </citation>
    <scope>NUCLEOTIDE SEQUENCE [LARGE SCALE GENOMIC DNA]</scope>
    <source>
        <strain evidence="6 7">KR-140</strain>
    </source>
</reference>
<dbReference type="InterPro" id="IPR036271">
    <property type="entry name" value="Tet_transcr_reg_TetR-rel_C_sf"/>
</dbReference>